<reference evidence="5" key="1">
    <citation type="journal article" date="2019" name="Int. J. Syst. Evol. Microbiol.">
        <title>The Global Catalogue of Microorganisms (GCM) 10K type strain sequencing project: providing services to taxonomists for standard genome sequencing and annotation.</title>
        <authorList>
            <consortium name="The Broad Institute Genomics Platform"/>
            <consortium name="The Broad Institute Genome Sequencing Center for Infectious Disease"/>
            <person name="Wu L."/>
            <person name="Ma J."/>
        </authorList>
    </citation>
    <scope>NUCLEOTIDE SEQUENCE [LARGE SCALE GENOMIC DNA]</scope>
    <source>
        <strain evidence="5">JCM 10977</strain>
    </source>
</reference>
<dbReference type="PANTHER" id="PTHR46943:SF1">
    <property type="entry name" value="PENTRAXIN-RELATED PROTEIN PTX3"/>
    <property type="match status" value="1"/>
</dbReference>
<keyword evidence="1" id="KW-0732">Signal</keyword>
<dbReference type="RefSeq" id="WP_343978394.1">
    <property type="nucleotide sequence ID" value="NZ_BAAAHK010000017.1"/>
</dbReference>
<dbReference type="SMART" id="SM00560">
    <property type="entry name" value="LamGL"/>
    <property type="match status" value="1"/>
</dbReference>
<dbReference type="Pfam" id="PF13385">
    <property type="entry name" value="Laminin_G_3"/>
    <property type="match status" value="2"/>
</dbReference>
<dbReference type="InterPro" id="IPR042837">
    <property type="entry name" value="PTX3"/>
</dbReference>
<dbReference type="InterPro" id="IPR006558">
    <property type="entry name" value="LamG-like"/>
</dbReference>
<protein>
    <recommendedName>
        <fullName evidence="3">LamG-like jellyroll fold domain-containing protein</fullName>
    </recommendedName>
</protein>
<dbReference type="PANTHER" id="PTHR46943">
    <property type="entry name" value="PENTRAXIN-RELATED PROTEIN PTX3"/>
    <property type="match status" value="1"/>
</dbReference>
<evidence type="ECO:0000256" key="1">
    <source>
        <dbReference type="ARBA" id="ARBA00022729"/>
    </source>
</evidence>
<evidence type="ECO:0000256" key="2">
    <source>
        <dbReference type="ARBA" id="ARBA00023157"/>
    </source>
</evidence>
<comment type="caution">
    <text evidence="4">The sequence shown here is derived from an EMBL/GenBank/DDBJ whole genome shotgun (WGS) entry which is preliminary data.</text>
</comment>
<feature type="domain" description="LamG-like jellyroll fold" evidence="3">
    <location>
        <begin position="205"/>
        <end position="346"/>
    </location>
</feature>
<evidence type="ECO:0000313" key="4">
    <source>
        <dbReference type="EMBL" id="GAA0955305.1"/>
    </source>
</evidence>
<keyword evidence="5" id="KW-1185">Reference proteome</keyword>
<dbReference type="Proteomes" id="UP001500542">
    <property type="component" value="Unassembled WGS sequence"/>
</dbReference>
<dbReference type="EMBL" id="BAAAHK010000017">
    <property type="protein sequence ID" value="GAA0955305.1"/>
    <property type="molecule type" value="Genomic_DNA"/>
</dbReference>
<gene>
    <name evidence="4" type="ORF">GCM10009554_62740</name>
</gene>
<evidence type="ECO:0000313" key="5">
    <source>
        <dbReference type="Proteomes" id="UP001500542"/>
    </source>
</evidence>
<organism evidence="4 5">
    <name type="scientific">Kribbella koreensis</name>
    <dbReference type="NCBI Taxonomy" id="57909"/>
    <lineage>
        <taxon>Bacteria</taxon>
        <taxon>Bacillati</taxon>
        <taxon>Actinomycetota</taxon>
        <taxon>Actinomycetes</taxon>
        <taxon>Propionibacteriales</taxon>
        <taxon>Kribbellaceae</taxon>
        <taxon>Kribbella</taxon>
    </lineage>
</organism>
<dbReference type="Gene3D" id="2.60.120.200">
    <property type="match status" value="2"/>
</dbReference>
<accession>A0ABP4BV30</accession>
<keyword evidence="2" id="KW-1015">Disulfide bond</keyword>
<name>A0ABP4BV30_9ACTN</name>
<evidence type="ECO:0000259" key="3">
    <source>
        <dbReference type="SMART" id="SM00560"/>
    </source>
</evidence>
<dbReference type="InterPro" id="IPR013320">
    <property type="entry name" value="ConA-like_dom_sf"/>
</dbReference>
<proteinExistence type="predicted"/>
<dbReference type="SUPFAM" id="SSF49899">
    <property type="entry name" value="Concanavalin A-like lectins/glucanases"/>
    <property type="match status" value="2"/>
</dbReference>
<sequence length="598" mass="61995">MGWWGVRGARGLGVVAALGLVISGLTGLPAAAEDPPVPPAAPQITLSYNGVEIANCFNQTVCPKTAVAGEPVTVTITATSPNVVRHRVRFNSTVEDLDGANLTLSLIPPSAGWNTLDVQSINEIGQFGTSANFLFNAGPRPGPIGSWSFDDGSGTTAADSATPAHPLTVVNGGAFDGKGRIAGSLALDGTDDYAEATEPVVDTSKSFTISAWARPTKAGQTGVIAAVAGTNSSAFGLYYDASAKRWAFARSSADVKNPTLYRALSTEAPVNGAWTHLIGSYDAATGSLELFVNGRLQQTASSPTAVAWHAVGPLTVGRAKYAGAFAGQFAGSIDQLQIWQRLLVAEELPNLVEPRTGPSGNDRIAAGTAAYWPLDNALQGSGNAWRTPELVRGADLTVAGFGAGSNQSGAFVNDAERGRVLQLTGRSREAVSLDRPVVDASGSFTLAVWVKVGDPAKPMVVARQGTTGKDSWRLEYRPVDQFSSQWVFARGDTASTTETLAIGTVDREEVGGWHLISATYDARAGGSSASIGLALDIRTIGQTSYQASPPRAGSTVVGAGRTSGKSFAGSVDDLRLYAGVASQTRLCEDYPGLDNCGS</sequence>